<dbReference type="KEGG" id="xtr:105946474"/>
<sequence length="239" mass="27162">MTTLLYLFYMFLLSYQVFAGAGLRVTQIPGTLSVTEGGNANITCSWDAEYEDERIRVWWKIYYESPRAAHNGTVLANVMWANNKSEVRITSRDQSDYRLMKDKAELWLFSVNKSDAGTYICEVTIDKPELRSGKGTGTILYVTDSSSSTVSGIRIHWSYIVISLAILLAFIIGTILIVCVCKRRSEPTALYSDHTYGNYTKNEKHPRRKISAQSKKHHPSKSINMASVEKRTKKQQDKV</sequence>
<reference evidence="7" key="1">
    <citation type="submission" date="2025-08" db="UniProtKB">
        <authorList>
            <consortium name="RefSeq"/>
        </authorList>
    </citation>
    <scope>IDENTIFICATION</scope>
    <source>
        <strain evidence="7">Nigerian</strain>
        <tissue evidence="7">Liver and blood</tissue>
    </source>
</reference>
<accession>A0A8J0SE20</accession>
<proteinExistence type="predicted"/>
<feature type="compositionally biased region" description="Basic residues" evidence="2">
    <location>
        <begin position="204"/>
        <end position="220"/>
    </location>
</feature>
<dbReference type="Gene3D" id="2.60.40.10">
    <property type="entry name" value="Immunoglobulins"/>
    <property type="match status" value="1"/>
</dbReference>
<feature type="domain" description="Ig-like" evidence="5">
    <location>
        <begin position="23"/>
        <end position="131"/>
    </location>
</feature>
<gene>
    <name evidence="7 8" type="primary">LOC105946474</name>
</gene>
<dbReference type="InterPro" id="IPR013783">
    <property type="entry name" value="Ig-like_fold"/>
</dbReference>
<keyword evidence="3" id="KW-0812">Transmembrane</keyword>
<dbReference type="SMART" id="SM00409">
    <property type="entry name" value="IG"/>
    <property type="match status" value="1"/>
</dbReference>
<dbReference type="InterPro" id="IPR003599">
    <property type="entry name" value="Ig_sub"/>
</dbReference>
<evidence type="ECO:0000256" key="1">
    <source>
        <dbReference type="ARBA" id="ARBA00023319"/>
    </source>
</evidence>
<feature type="signal peptide" evidence="4">
    <location>
        <begin position="1"/>
        <end position="19"/>
    </location>
</feature>
<dbReference type="OMA" id="FCEITID"/>
<evidence type="ECO:0000256" key="3">
    <source>
        <dbReference type="SAM" id="Phobius"/>
    </source>
</evidence>
<evidence type="ECO:0000259" key="5">
    <source>
        <dbReference type="PROSITE" id="PS50835"/>
    </source>
</evidence>
<dbReference type="PANTHER" id="PTHR14334">
    <property type="entry name" value="B-CELL ANTIGEN RECEPTOR COMPLEX-ASSOCIATED PROTEIN"/>
    <property type="match status" value="1"/>
</dbReference>
<keyword evidence="4" id="KW-0732">Signal</keyword>
<protein>
    <submittedName>
        <fullName evidence="7">Uncharacterized protein LOC105946474</fullName>
    </submittedName>
</protein>
<dbReference type="Xenbase" id="XB-GENE-29089203">
    <property type="gene designation" value="LOC105946474"/>
</dbReference>
<feature type="compositionally biased region" description="Basic and acidic residues" evidence="2">
    <location>
        <begin position="228"/>
        <end position="239"/>
    </location>
</feature>
<keyword evidence="3" id="KW-1133">Transmembrane helix</keyword>
<evidence type="ECO:0000256" key="2">
    <source>
        <dbReference type="SAM" id="MobiDB-lite"/>
    </source>
</evidence>
<dbReference type="RefSeq" id="XP_012811632.1">
    <property type="nucleotide sequence ID" value="XM_012956178.3"/>
</dbReference>
<dbReference type="Proteomes" id="UP000008143">
    <property type="component" value="Chromosome 1"/>
</dbReference>
<organism evidence="6 7">
    <name type="scientific">Xenopus tropicalis</name>
    <name type="common">Western clawed frog</name>
    <name type="synonym">Silurana tropicalis</name>
    <dbReference type="NCBI Taxonomy" id="8364"/>
    <lineage>
        <taxon>Eukaryota</taxon>
        <taxon>Metazoa</taxon>
        <taxon>Chordata</taxon>
        <taxon>Craniata</taxon>
        <taxon>Vertebrata</taxon>
        <taxon>Euteleostomi</taxon>
        <taxon>Amphibia</taxon>
        <taxon>Batrachia</taxon>
        <taxon>Anura</taxon>
        <taxon>Pipoidea</taxon>
        <taxon>Pipidae</taxon>
        <taxon>Xenopodinae</taxon>
        <taxon>Xenopus</taxon>
        <taxon>Silurana</taxon>
    </lineage>
</organism>
<evidence type="ECO:0000256" key="4">
    <source>
        <dbReference type="SAM" id="SignalP"/>
    </source>
</evidence>
<keyword evidence="6" id="KW-1185">Reference proteome</keyword>
<dbReference type="InterPro" id="IPR036179">
    <property type="entry name" value="Ig-like_dom_sf"/>
</dbReference>
<evidence type="ECO:0000313" key="7">
    <source>
        <dbReference type="RefSeq" id="XP_012811632.1"/>
    </source>
</evidence>
<evidence type="ECO:0000313" key="6">
    <source>
        <dbReference type="Proteomes" id="UP000008143"/>
    </source>
</evidence>
<dbReference type="SUPFAM" id="SSF48726">
    <property type="entry name" value="Immunoglobulin"/>
    <property type="match status" value="1"/>
</dbReference>
<keyword evidence="1" id="KW-0393">Immunoglobulin domain</keyword>
<feature type="chain" id="PRO_5035263423" evidence="4">
    <location>
        <begin position="20"/>
        <end position="239"/>
    </location>
</feature>
<dbReference type="InterPro" id="IPR007110">
    <property type="entry name" value="Ig-like_dom"/>
</dbReference>
<dbReference type="InterPro" id="IPR013106">
    <property type="entry name" value="Ig_V-set"/>
</dbReference>
<feature type="region of interest" description="Disordered" evidence="2">
    <location>
        <begin position="196"/>
        <end position="239"/>
    </location>
</feature>
<dbReference type="AGR" id="Xenbase:XB-GENE-29089203"/>
<dbReference type="AlphaFoldDB" id="A0A8J0SE20"/>
<dbReference type="GeneID" id="105946474"/>
<name>A0A8J0SE20_XENTR</name>
<feature type="transmembrane region" description="Helical" evidence="3">
    <location>
        <begin position="157"/>
        <end position="181"/>
    </location>
</feature>
<dbReference type="PROSITE" id="PS50835">
    <property type="entry name" value="IG_LIKE"/>
    <property type="match status" value="1"/>
</dbReference>
<dbReference type="Pfam" id="PF07686">
    <property type="entry name" value="V-set"/>
    <property type="match status" value="1"/>
</dbReference>
<dbReference type="OrthoDB" id="10012075at2759"/>
<evidence type="ECO:0000313" key="8">
    <source>
        <dbReference type="Xenbase" id="XB-GENE-29089203"/>
    </source>
</evidence>
<keyword evidence="3" id="KW-0472">Membrane</keyword>